<evidence type="ECO:0000313" key="1">
    <source>
        <dbReference type="EMBL" id="CPV41901.1"/>
    </source>
</evidence>
<reference evidence="1 2" key="1">
    <citation type="submission" date="2015-03" db="EMBL/GenBank/DDBJ databases">
        <authorList>
            <person name="Murphy D."/>
        </authorList>
    </citation>
    <scope>NUCLEOTIDE SEQUENCE [LARGE SCALE GENOMIC DNA]</scope>
    <source>
        <strain evidence="1 2">PAP088</strain>
    </source>
</reference>
<gene>
    <name evidence="1" type="ORF">ERS075579_01328</name>
</gene>
<protein>
    <submittedName>
        <fullName evidence="1">Uncharacterized protein</fullName>
    </submittedName>
</protein>
<name>A0A0U0Z7M9_9MYCO</name>
<dbReference type="AlphaFoldDB" id="A0A0U0Z7M9"/>
<accession>A0A0U0Z7M9</accession>
<proteinExistence type="predicted"/>
<evidence type="ECO:0000313" key="2">
    <source>
        <dbReference type="Proteomes" id="UP000045782"/>
    </source>
</evidence>
<organism evidence="1 2">
    <name type="scientific">Mycobacteroides abscessus</name>
    <dbReference type="NCBI Taxonomy" id="36809"/>
    <lineage>
        <taxon>Bacteria</taxon>
        <taxon>Bacillati</taxon>
        <taxon>Actinomycetota</taxon>
        <taxon>Actinomycetes</taxon>
        <taxon>Mycobacteriales</taxon>
        <taxon>Mycobacteriaceae</taxon>
        <taxon>Mycobacteroides</taxon>
    </lineage>
</organism>
<dbReference type="Proteomes" id="UP000045782">
    <property type="component" value="Unassembled WGS sequence"/>
</dbReference>
<sequence length="43" mass="4885">MRPSGQMACYDPISPITTFAFVCPSNLLWRAVAYSHRVIRTVK</sequence>
<dbReference type="EMBL" id="CSWP01000002">
    <property type="protein sequence ID" value="CPV41901.1"/>
    <property type="molecule type" value="Genomic_DNA"/>
</dbReference>